<evidence type="ECO:0000256" key="3">
    <source>
        <dbReference type="HAMAP-Rule" id="MF_00385"/>
    </source>
</evidence>
<evidence type="ECO:0000313" key="4">
    <source>
        <dbReference type="EMBL" id="ADE31237.1"/>
    </source>
</evidence>
<sequence>MLNSSAISPNKNTKKREHLKMAVKIRLTRMGSKKKPFYRINVADSRAPRDGRFIETVGTYNPLLAENSVTLKEERVLEWLAKGAQPSDTVRSLLSNAGVLKKFHEQKFSK</sequence>
<dbReference type="EMBL" id="CP000837">
    <property type="protein sequence ID" value="ADE31237.1"/>
    <property type="molecule type" value="Genomic_DNA"/>
</dbReference>
<dbReference type="KEGG" id="ssw:SSGZ1_0780"/>
<evidence type="ECO:0000256" key="1">
    <source>
        <dbReference type="ARBA" id="ARBA00022980"/>
    </source>
</evidence>
<keyword evidence="2 3" id="KW-0687">Ribonucleoprotein</keyword>
<accession>D5AHC2</accession>
<dbReference type="NCBIfam" id="TIGR00002">
    <property type="entry name" value="S16"/>
    <property type="match status" value="1"/>
</dbReference>
<keyword evidence="1 3" id="KW-0689">Ribosomal protein</keyword>
<dbReference type="AlphaFoldDB" id="D5AHC2"/>
<proteinExistence type="inferred from homology"/>
<organism evidence="4 5">
    <name type="scientific">Streptococcus suis (strain GZ1)</name>
    <dbReference type="NCBI Taxonomy" id="423211"/>
    <lineage>
        <taxon>Bacteria</taxon>
        <taxon>Bacillati</taxon>
        <taxon>Bacillota</taxon>
        <taxon>Bacilli</taxon>
        <taxon>Lactobacillales</taxon>
        <taxon>Streptococcaceae</taxon>
        <taxon>Streptococcus</taxon>
    </lineage>
</organism>
<dbReference type="FunFam" id="3.30.1320.10:FF:000002">
    <property type="entry name" value="30S ribosomal protein S16"/>
    <property type="match status" value="1"/>
</dbReference>
<dbReference type="HAMAP" id="MF_00385">
    <property type="entry name" value="Ribosomal_bS16"/>
    <property type="match status" value="1"/>
</dbReference>
<dbReference type="PANTHER" id="PTHR12919">
    <property type="entry name" value="30S RIBOSOMAL PROTEIN S16"/>
    <property type="match status" value="1"/>
</dbReference>
<dbReference type="PANTHER" id="PTHR12919:SF20">
    <property type="entry name" value="SMALL RIBOSOMAL SUBUNIT PROTEIN BS16M"/>
    <property type="match status" value="1"/>
</dbReference>
<dbReference type="GO" id="GO:0005737">
    <property type="term" value="C:cytoplasm"/>
    <property type="evidence" value="ECO:0007669"/>
    <property type="project" value="UniProtKB-ARBA"/>
</dbReference>
<dbReference type="GO" id="GO:0003735">
    <property type="term" value="F:structural constituent of ribosome"/>
    <property type="evidence" value="ECO:0007669"/>
    <property type="project" value="InterPro"/>
</dbReference>
<evidence type="ECO:0000313" key="5">
    <source>
        <dbReference type="Proteomes" id="UP000002359"/>
    </source>
</evidence>
<dbReference type="InterPro" id="IPR023803">
    <property type="entry name" value="Ribosomal_bS16_dom_sf"/>
</dbReference>
<evidence type="ECO:0000256" key="2">
    <source>
        <dbReference type="ARBA" id="ARBA00023274"/>
    </source>
</evidence>
<dbReference type="Gene3D" id="3.30.1320.10">
    <property type="match status" value="1"/>
</dbReference>
<dbReference type="GO" id="GO:0006412">
    <property type="term" value="P:translation"/>
    <property type="evidence" value="ECO:0007669"/>
    <property type="project" value="UniProtKB-UniRule"/>
</dbReference>
<gene>
    <name evidence="3" type="primary">rpsP</name>
    <name evidence="4" type="ordered locus">SSGZ1_0780</name>
</gene>
<dbReference type="HOGENOM" id="CLU_100590_5_0_9"/>
<comment type="similarity">
    <text evidence="3">Belongs to the bacterial ribosomal protein bS16 family.</text>
</comment>
<dbReference type="Proteomes" id="UP000002359">
    <property type="component" value="Chromosome"/>
</dbReference>
<dbReference type="GO" id="GO:0015935">
    <property type="term" value="C:small ribosomal subunit"/>
    <property type="evidence" value="ECO:0007669"/>
    <property type="project" value="TreeGrafter"/>
</dbReference>
<dbReference type="PATRIC" id="fig|423211.3.peg.767"/>
<protein>
    <recommendedName>
        <fullName evidence="3">Small ribosomal subunit protein bS16</fullName>
    </recommendedName>
</protein>
<name>D5AHC2_STRGZ</name>
<dbReference type="InterPro" id="IPR000307">
    <property type="entry name" value="Ribosomal_bS16"/>
</dbReference>
<reference evidence="4 5" key="1">
    <citation type="journal article" date="2009" name="J. Infect. Dis.">
        <title>Clinical, experimental, and genomic differences between intermediately pathogenic, highly pathogenic, and epidemic Streptococcus suis.</title>
        <authorList>
            <person name="Ye C."/>
            <person name="Zheng H."/>
            <person name="Zhang J."/>
            <person name="Jing H."/>
            <person name="Wang L."/>
            <person name="Xiong Y."/>
            <person name="Wang W."/>
            <person name="Zhou Z."/>
            <person name="Sun Q."/>
            <person name="Luo X."/>
            <person name="Du H."/>
            <person name="Gottschalk M."/>
            <person name="Xu J."/>
        </authorList>
    </citation>
    <scope>NUCLEOTIDE SEQUENCE [LARGE SCALE GENOMIC DNA]</scope>
    <source>
        <strain evidence="4 5">GZ1</strain>
    </source>
</reference>
<dbReference type="SUPFAM" id="SSF54565">
    <property type="entry name" value="Ribosomal protein S16"/>
    <property type="match status" value="1"/>
</dbReference>
<dbReference type="Pfam" id="PF00886">
    <property type="entry name" value="Ribosomal_S16"/>
    <property type="match status" value="1"/>
</dbReference>